<dbReference type="GO" id="GO:0005739">
    <property type="term" value="C:mitochondrion"/>
    <property type="evidence" value="ECO:0007669"/>
    <property type="project" value="TreeGrafter"/>
</dbReference>
<evidence type="ECO:0000313" key="10">
    <source>
        <dbReference type="EMBL" id="PFH58717.1"/>
    </source>
</evidence>
<sequence length="266" mass="29867">MARRTHITLMLLLGLAFLFSISYLYSGPGSLTARDAARLLNKVRSRPPQAPLSNTDAGSKGDAESGFKPGLPDALLDGDSIAPKLENATLKAELGRATWKFLHTMVAKYPEKPTPEDRQTLQFFFVYFGKLYPCGDCARHFRGLLKKMPPQTSSRNSAAGWLCEVHNQVNKRLEKPIFDCNNIGDFYDCGCAEDKKNDKKKEKKDKLTRFILPTPIHARWFDTDELAKPNIEAVQRSRDANNGQRIATRDYGRHQWGQLGAAARVL</sequence>
<evidence type="ECO:0000256" key="1">
    <source>
        <dbReference type="ARBA" id="ARBA00001974"/>
    </source>
</evidence>
<dbReference type="InterPro" id="IPR017905">
    <property type="entry name" value="ERV/ALR_sulphydryl_oxidase"/>
</dbReference>
<keyword evidence="5" id="KW-1015">Disulfide bond</keyword>
<evidence type="ECO:0000256" key="8">
    <source>
        <dbReference type="SAM" id="SignalP"/>
    </source>
</evidence>
<evidence type="ECO:0000256" key="2">
    <source>
        <dbReference type="ARBA" id="ARBA00022630"/>
    </source>
</evidence>
<dbReference type="Gene3D" id="1.20.120.310">
    <property type="entry name" value="ERV/ALR sulfhydryl oxidase domain"/>
    <property type="match status" value="1"/>
</dbReference>
<keyword evidence="3 6" id="KW-0274">FAD</keyword>
<evidence type="ECO:0000256" key="7">
    <source>
        <dbReference type="SAM" id="MobiDB-lite"/>
    </source>
</evidence>
<dbReference type="PROSITE" id="PS51324">
    <property type="entry name" value="ERV_ALR"/>
    <property type="match status" value="1"/>
</dbReference>
<dbReference type="GO" id="GO:0016971">
    <property type="term" value="F:flavin-dependent sulfhydryl oxidase activity"/>
    <property type="evidence" value="ECO:0007669"/>
    <property type="project" value="InterPro"/>
</dbReference>
<comment type="catalytic activity">
    <reaction evidence="6">
        <text>2 R'C(R)SH + O2 = R'C(R)S-S(R)CR' + H2O2</text>
        <dbReference type="Rhea" id="RHEA:17357"/>
        <dbReference type="ChEBI" id="CHEBI:15379"/>
        <dbReference type="ChEBI" id="CHEBI:16240"/>
        <dbReference type="ChEBI" id="CHEBI:16520"/>
        <dbReference type="ChEBI" id="CHEBI:17412"/>
        <dbReference type="EC" id="1.8.3.2"/>
    </reaction>
</comment>
<evidence type="ECO:0000256" key="6">
    <source>
        <dbReference type="RuleBase" id="RU371123"/>
    </source>
</evidence>
<dbReference type="EMBL" id="LAZP02000264">
    <property type="protein sequence ID" value="PFH58717.1"/>
    <property type="molecule type" value="Genomic_DNA"/>
</dbReference>
<dbReference type="STRING" id="268505.A0A2A9PCS4"/>
<gene>
    <name evidence="10" type="ORF">XA68_13315</name>
</gene>
<organism evidence="10 11">
    <name type="scientific">Ophiocordyceps unilateralis</name>
    <name type="common">Zombie-ant fungus</name>
    <name type="synonym">Torrubia unilateralis</name>
    <dbReference type="NCBI Taxonomy" id="268505"/>
    <lineage>
        <taxon>Eukaryota</taxon>
        <taxon>Fungi</taxon>
        <taxon>Dikarya</taxon>
        <taxon>Ascomycota</taxon>
        <taxon>Pezizomycotina</taxon>
        <taxon>Sordariomycetes</taxon>
        <taxon>Hypocreomycetidae</taxon>
        <taxon>Hypocreales</taxon>
        <taxon>Ophiocordycipitaceae</taxon>
        <taxon>Ophiocordyceps</taxon>
    </lineage>
</organism>
<name>A0A2A9PCS4_OPHUN</name>
<comment type="caution">
    <text evidence="10">The sequence shown here is derived from an EMBL/GenBank/DDBJ whole genome shotgun (WGS) entry which is preliminary data.</text>
</comment>
<dbReference type="Pfam" id="PF04777">
    <property type="entry name" value="Evr1_Alr"/>
    <property type="match status" value="1"/>
</dbReference>
<evidence type="ECO:0000259" key="9">
    <source>
        <dbReference type="PROSITE" id="PS51324"/>
    </source>
</evidence>
<comment type="cofactor">
    <cofactor evidence="1 6">
        <name>FAD</name>
        <dbReference type="ChEBI" id="CHEBI:57692"/>
    </cofactor>
</comment>
<reference evidence="10 11" key="1">
    <citation type="journal article" date="2015" name="BMC Genomics">
        <title>Gene expression during zombie ant biting behavior reflects the complexity underlying fungal parasitic behavioral manipulation.</title>
        <authorList>
            <person name="de Bekker C."/>
            <person name="Ohm R.A."/>
            <person name="Loreto R.G."/>
            <person name="Sebastian A."/>
            <person name="Albert I."/>
            <person name="Merrow M."/>
            <person name="Brachmann A."/>
            <person name="Hughes D.P."/>
        </authorList>
    </citation>
    <scope>NUCLEOTIDE SEQUENCE [LARGE SCALE GENOMIC DNA]</scope>
    <source>
        <strain evidence="10 11">SC16a</strain>
    </source>
</reference>
<feature type="chain" id="PRO_5012654004" description="Sulfhydryl oxidase" evidence="8">
    <location>
        <begin position="27"/>
        <end position="266"/>
    </location>
</feature>
<keyword evidence="2 6" id="KW-0285">Flavoprotein</keyword>
<dbReference type="AlphaFoldDB" id="A0A2A9PCS4"/>
<dbReference type="PANTHER" id="PTHR12645:SF1">
    <property type="entry name" value="FAD-LINKED SULFHYDRYL OXIDASE ERV2"/>
    <property type="match status" value="1"/>
</dbReference>
<dbReference type="SUPFAM" id="SSF69000">
    <property type="entry name" value="FAD-dependent thiol oxidase"/>
    <property type="match status" value="1"/>
</dbReference>
<dbReference type="Proteomes" id="UP000037136">
    <property type="component" value="Unassembled WGS sequence"/>
</dbReference>
<feature type="domain" description="ERV/ALR sulfhydryl oxidase" evidence="9">
    <location>
        <begin position="87"/>
        <end position="187"/>
    </location>
</feature>
<keyword evidence="11" id="KW-1185">Reference proteome</keyword>
<dbReference type="PANTHER" id="PTHR12645">
    <property type="entry name" value="ALR/ERV"/>
    <property type="match status" value="1"/>
</dbReference>
<evidence type="ECO:0000256" key="5">
    <source>
        <dbReference type="ARBA" id="ARBA00023157"/>
    </source>
</evidence>
<proteinExistence type="predicted"/>
<dbReference type="OrthoDB" id="59470at2759"/>
<keyword evidence="8" id="KW-0732">Signal</keyword>
<accession>A0A2A9PCS4</accession>
<dbReference type="EC" id="1.8.3.2" evidence="6"/>
<dbReference type="GO" id="GO:0050660">
    <property type="term" value="F:flavin adenine dinucleotide binding"/>
    <property type="evidence" value="ECO:0007669"/>
    <property type="project" value="TreeGrafter"/>
</dbReference>
<evidence type="ECO:0000256" key="4">
    <source>
        <dbReference type="ARBA" id="ARBA00023002"/>
    </source>
</evidence>
<feature type="signal peptide" evidence="8">
    <location>
        <begin position="1"/>
        <end position="26"/>
    </location>
</feature>
<reference evidence="10 11" key="2">
    <citation type="journal article" date="2017" name="Sci. Rep.">
        <title>Ant-infecting Ophiocordyceps genomes reveal a high diversity of potential behavioral manipulation genes and a possible major role for enterotoxins.</title>
        <authorList>
            <person name="de Bekker C."/>
            <person name="Ohm R.A."/>
            <person name="Evans H.C."/>
            <person name="Brachmann A."/>
            <person name="Hughes D.P."/>
        </authorList>
    </citation>
    <scope>NUCLEOTIDE SEQUENCE [LARGE SCALE GENOMIC DNA]</scope>
    <source>
        <strain evidence="10 11">SC16a</strain>
    </source>
</reference>
<feature type="region of interest" description="Disordered" evidence="7">
    <location>
        <begin position="44"/>
        <end position="65"/>
    </location>
</feature>
<dbReference type="InterPro" id="IPR039799">
    <property type="entry name" value="ALR/ERV"/>
</dbReference>
<keyword evidence="4 6" id="KW-0560">Oxidoreductase</keyword>
<evidence type="ECO:0000313" key="11">
    <source>
        <dbReference type="Proteomes" id="UP000037136"/>
    </source>
</evidence>
<evidence type="ECO:0000256" key="3">
    <source>
        <dbReference type="ARBA" id="ARBA00022827"/>
    </source>
</evidence>
<protein>
    <recommendedName>
        <fullName evidence="6">Sulfhydryl oxidase</fullName>
        <ecNumber evidence="6">1.8.3.2</ecNumber>
    </recommendedName>
</protein>
<dbReference type="FunFam" id="1.20.120.310:FF:000002">
    <property type="entry name" value="Sulfhydryl oxidase"/>
    <property type="match status" value="1"/>
</dbReference>
<dbReference type="InterPro" id="IPR036774">
    <property type="entry name" value="ERV/ALR_sulphydryl_oxid_sf"/>
</dbReference>